<comment type="caution">
    <text evidence="4">The sequence shown here is derived from an EMBL/GenBank/DDBJ whole genome shotgun (WGS) entry which is preliminary data.</text>
</comment>
<protein>
    <submittedName>
        <fullName evidence="4">Uncharacterized protein</fullName>
    </submittedName>
</protein>
<gene>
    <name evidence="4" type="ORF">OS493_035395</name>
</gene>
<name>A0A9W9ZVU5_9CNID</name>
<feature type="chain" id="PRO_5040968562" evidence="3">
    <location>
        <begin position="34"/>
        <end position="262"/>
    </location>
</feature>
<keyword evidence="3" id="KW-0732">Signal</keyword>
<feature type="transmembrane region" description="Helical" evidence="2">
    <location>
        <begin position="143"/>
        <end position="167"/>
    </location>
</feature>
<sequence length="262" mass="27851">MAKATATKDFVPFVRNVVLLLLFASSLLTIADGYSCDGCEDNQVCCDGACIDGSSCFGYSCSSIFDCTNGESCCHNDCVNGSDCLGEFCTTDSDCSFDEGCCSLKCKQGYGCVGLSCSTDFDCGSFESCCAGTCSFSDCTDFVVWPVLGSLFGSLFLIFAITLCVYYGRRRRPAYGRGIGGQRILTGTTTNPPYLGQYPPSYQQGYPYYPPPQYVQYPPHNAGTTKSSEPPPPYSGAPEGNPGGVYAPQNTYGAVPNPSLPV</sequence>
<evidence type="ECO:0000256" key="3">
    <source>
        <dbReference type="SAM" id="SignalP"/>
    </source>
</evidence>
<dbReference type="OrthoDB" id="5990311at2759"/>
<feature type="signal peptide" evidence="3">
    <location>
        <begin position="1"/>
        <end position="33"/>
    </location>
</feature>
<dbReference type="AlphaFoldDB" id="A0A9W9ZVU5"/>
<reference evidence="4" key="1">
    <citation type="submission" date="2023-01" db="EMBL/GenBank/DDBJ databases">
        <title>Genome assembly of the deep-sea coral Lophelia pertusa.</title>
        <authorList>
            <person name="Herrera S."/>
            <person name="Cordes E."/>
        </authorList>
    </citation>
    <scope>NUCLEOTIDE SEQUENCE</scope>
    <source>
        <strain evidence="4">USNM1676648</strain>
        <tissue evidence="4">Polyp</tissue>
    </source>
</reference>
<keyword evidence="2" id="KW-0472">Membrane</keyword>
<keyword evidence="2" id="KW-1133">Transmembrane helix</keyword>
<evidence type="ECO:0000256" key="1">
    <source>
        <dbReference type="SAM" id="MobiDB-lite"/>
    </source>
</evidence>
<organism evidence="4 5">
    <name type="scientific">Desmophyllum pertusum</name>
    <dbReference type="NCBI Taxonomy" id="174260"/>
    <lineage>
        <taxon>Eukaryota</taxon>
        <taxon>Metazoa</taxon>
        <taxon>Cnidaria</taxon>
        <taxon>Anthozoa</taxon>
        <taxon>Hexacorallia</taxon>
        <taxon>Scleractinia</taxon>
        <taxon>Caryophylliina</taxon>
        <taxon>Caryophylliidae</taxon>
        <taxon>Desmophyllum</taxon>
    </lineage>
</organism>
<accession>A0A9W9ZVU5</accession>
<proteinExistence type="predicted"/>
<dbReference type="Proteomes" id="UP001163046">
    <property type="component" value="Unassembled WGS sequence"/>
</dbReference>
<feature type="region of interest" description="Disordered" evidence="1">
    <location>
        <begin position="219"/>
        <end position="262"/>
    </location>
</feature>
<dbReference type="EMBL" id="MU825449">
    <property type="protein sequence ID" value="KAJ7388837.1"/>
    <property type="molecule type" value="Genomic_DNA"/>
</dbReference>
<keyword evidence="5" id="KW-1185">Reference proteome</keyword>
<evidence type="ECO:0000313" key="4">
    <source>
        <dbReference type="EMBL" id="KAJ7388837.1"/>
    </source>
</evidence>
<evidence type="ECO:0000256" key="2">
    <source>
        <dbReference type="SAM" id="Phobius"/>
    </source>
</evidence>
<keyword evidence="2" id="KW-0812">Transmembrane</keyword>
<evidence type="ECO:0000313" key="5">
    <source>
        <dbReference type="Proteomes" id="UP001163046"/>
    </source>
</evidence>